<keyword evidence="6 8" id="KW-1133">Transmembrane helix</keyword>
<feature type="transmembrane region" description="Helical" evidence="8">
    <location>
        <begin position="295"/>
        <end position="318"/>
    </location>
</feature>
<dbReference type="EMBL" id="LKEF01000014">
    <property type="protein sequence ID" value="KTB66468.1"/>
    <property type="molecule type" value="Genomic_DNA"/>
</dbReference>
<dbReference type="Proteomes" id="UP000054197">
    <property type="component" value="Unassembled WGS sequence"/>
</dbReference>
<feature type="transmembrane region" description="Helical" evidence="8">
    <location>
        <begin position="101"/>
        <end position="124"/>
    </location>
</feature>
<organism evidence="10 11">
    <name type="scientific">Pseudomonas fluorescens ICMP 11288</name>
    <dbReference type="NCBI Taxonomy" id="1198309"/>
    <lineage>
        <taxon>Bacteria</taxon>
        <taxon>Pseudomonadati</taxon>
        <taxon>Pseudomonadota</taxon>
        <taxon>Gammaproteobacteria</taxon>
        <taxon>Pseudomonadales</taxon>
        <taxon>Pseudomonadaceae</taxon>
        <taxon>Pseudomonas</taxon>
    </lineage>
</organism>
<dbReference type="RefSeq" id="WP_058419937.1">
    <property type="nucleotide sequence ID" value="NZ_LKEF01000014.1"/>
</dbReference>
<dbReference type="InterPro" id="IPR036259">
    <property type="entry name" value="MFS_trans_sf"/>
</dbReference>
<dbReference type="InterPro" id="IPR020846">
    <property type="entry name" value="MFS_dom"/>
</dbReference>
<keyword evidence="5 8" id="KW-0812">Transmembrane</keyword>
<dbReference type="Pfam" id="PF07690">
    <property type="entry name" value="MFS_1"/>
    <property type="match status" value="1"/>
</dbReference>
<gene>
    <name evidence="10" type="ORF">AO063_15605</name>
</gene>
<feature type="transmembrane region" description="Helical" evidence="8">
    <location>
        <begin position="357"/>
        <end position="380"/>
    </location>
</feature>
<feature type="transmembrane region" description="Helical" evidence="8">
    <location>
        <begin position="167"/>
        <end position="186"/>
    </location>
</feature>
<evidence type="ECO:0000313" key="11">
    <source>
        <dbReference type="Proteomes" id="UP000054197"/>
    </source>
</evidence>
<evidence type="ECO:0000313" key="10">
    <source>
        <dbReference type="EMBL" id="KTB66468.1"/>
    </source>
</evidence>
<keyword evidence="3" id="KW-0813">Transport</keyword>
<evidence type="ECO:0000256" key="3">
    <source>
        <dbReference type="ARBA" id="ARBA00022448"/>
    </source>
</evidence>
<evidence type="ECO:0000256" key="5">
    <source>
        <dbReference type="ARBA" id="ARBA00022692"/>
    </source>
</evidence>
<feature type="transmembrane region" description="Helical" evidence="8">
    <location>
        <begin position="136"/>
        <end position="161"/>
    </location>
</feature>
<comment type="subcellular location">
    <subcellularLocation>
        <location evidence="1">Cell membrane</location>
        <topology evidence="1">Multi-pass membrane protein</topology>
    </subcellularLocation>
</comment>
<feature type="transmembrane region" description="Helical" evidence="8">
    <location>
        <begin position="9"/>
        <end position="32"/>
    </location>
</feature>
<evidence type="ECO:0000256" key="6">
    <source>
        <dbReference type="ARBA" id="ARBA00022989"/>
    </source>
</evidence>
<dbReference type="InterPro" id="IPR011701">
    <property type="entry name" value="MFS"/>
</dbReference>
<protein>
    <submittedName>
        <fullName evidence="10">MFS transporter permease</fullName>
    </submittedName>
</protein>
<feature type="transmembrane region" description="Helical" evidence="8">
    <location>
        <begin position="76"/>
        <end position="95"/>
    </location>
</feature>
<keyword evidence="4" id="KW-1003">Cell membrane</keyword>
<proteinExistence type="inferred from homology"/>
<accession>A0A0W0HZW8</accession>
<dbReference type="Gene3D" id="1.20.1250.20">
    <property type="entry name" value="MFS general substrate transporter like domains"/>
    <property type="match status" value="1"/>
</dbReference>
<dbReference type="InterPro" id="IPR004638">
    <property type="entry name" value="EmrB-like"/>
</dbReference>
<reference evidence="10 11" key="1">
    <citation type="submission" date="2015-09" db="EMBL/GenBank/DDBJ databases">
        <title>Genome sequence of ICMP 11288.</title>
        <authorList>
            <person name="Visnovsky S."/>
            <person name="Lu A."/>
            <person name="Panda P."/>
            <person name="Pitman A."/>
        </authorList>
    </citation>
    <scope>NUCLEOTIDE SEQUENCE [LARGE SCALE GENOMIC DNA]</scope>
    <source>
        <strain evidence="10 11">ICMP 11288</strain>
    </source>
</reference>
<dbReference type="CDD" id="cd17321">
    <property type="entry name" value="MFS_MMR_MDR_like"/>
    <property type="match status" value="1"/>
</dbReference>
<dbReference type="PROSITE" id="PS50850">
    <property type="entry name" value="MFS"/>
    <property type="match status" value="1"/>
</dbReference>
<feature type="transmembrane region" description="Helical" evidence="8">
    <location>
        <begin position="198"/>
        <end position="216"/>
    </location>
</feature>
<dbReference type="GO" id="GO:0022857">
    <property type="term" value="F:transmembrane transporter activity"/>
    <property type="evidence" value="ECO:0007669"/>
    <property type="project" value="InterPro"/>
</dbReference>
<feature type="transmembrane region" description="Helical" evidence="8">
    <location>
        <begin position="401"/>
        <end position="420"/>
    </location>
</feature>
<evidence type="ECO:0000256" key="8">
    <source>
        <dbReference type="SAM" id="Phobius"/>
    </source>
</evidence>
<dbReference type="PANTHER" id="PTHR42718:SF9">
    <property type="entry name" value="MAJOR FACILITATOR SUPERFAMILY MULTIDRUG TRANSPORTER MFSC"/>
    <property type="match status" value="1"/>
</dbReference>
<name>A0A0W0HZW8_PSEFL</name>
<feature type="transmembrane region" description="Helical" evidence="8">
    <location>
        <begin position="426"/>
        <end position="448"/>
    </location>
</feature>
<feature type="transmembrane region" description="Helical" evidence="8">
    <location>
        <begin position="44"/>
        <end position="64"/>
    </location>
</feature>
<comment type="caution">
    <text evidence="10">The sequence shown here is derived from an EMBL/GenBank/DDBJ whole genome shotgun (WGS) entry which is preliminary data.</text>
</comment>
<evidence type="ECO:0000259" key="9">
    <source>
        <dbReference type="PROSITE" id="PS50850"/>
    </source>
</evidence>
<feature type="transmembrane region" description="Helical" evidence="8">
    <location>
        <begin position="266"/>
        <end position="289"/>
    </location>
</feature>
<evidence type="ECO:0000256" key="7">
    <source>
        <dbReference type="ARBA" id="ARBA00023136"/>
    </source>
</evidence>
<feature type="transmembrane region" description="Helical" evidence="8">
    <location>
        <begin position="228"/>
        <end position="245"/>
    </location>
</feature>
<sequence>MDTSSHKKLTLFATCLGFVVVLLDVSVVNVALESFKAEFATDVLQLQWIVNAYTLLFASFLLTGGALGDRFGHKKIFLWGYAVFTLASLGCGLADTLPALIGFRALQGIGAALLVPTSLALVRITFEVPAERSKAIALWAGVAGIALAAGPVVGGLLIGVFGWRSIFFINLPIGLIGIVLCLINAPRIPANHKGGFDLWGQLLALFTLANLTYAVIELGRQNGVDLRVAVHAVCFVGGLLGFLWVESRTARPMVPLTVFHNAAFSLASILGVIVNFVFYGLIFVFSIFLQQVNHYSVINTGLAFIPMTGVLFFGNQLAARWLPKLGERRLLALGLAIALIGVVALTPFVGGAPYANIAVQMFVIGFGISLTVPTLTATAVNHVSSDKSGVASAIVNASRQVGGLIGVAIFSLLINVTDAAQFGHGFAQVIALSSLLLAAGWALTLVLLRKQPLAAQSAA</sequence>
<dbReference type="NCBIfam" id="TIGR00711">
    <property type="entry name" value="efflux_EmrB"/>
    <property type="match status" value="1"/>
</dbReference>
<evidence type="ECO:0000256" key="1">
    <source>
        <dbReference type="ARBA" id="ARBA00004651"/>
    </source>
</evidence>
<evidence type="ECO:0000256" key="2">
    <source>
        <dbReference type="ARBA" id="ARBA00008537"/>
    </source>
</evidence>
<feature type="transmembrane region" description="Helical" evidence="8">
    <location>
        <begin position="330"/>
        <end position="351"/>
    </location>
</feature>
<dbReference type="SUPFAM" id="SSF103473">
    <property type="entry name" value="MFS general substrate transporter"/>
    <property type="match status" value="1"/>
</dbReference>
<comment type="similarity">
    <text evidence="2">Belongs to the major facilitator superfamily. EmrB family.</text>
</comment>
<dbReference type="Gene3D" id="1.20.1720.10">
    <property type="entry name" value="Multidrug resistance protein D"/>
    <property type="match status" value="1"/>
</dbReference>
<dbReference type="AlphaFoldDB" id="A0A0W0HZW8"/>
<dbReference type="GO" id="GO:0005886">
    <property type="term" value="C:plasma membrane"/>
    <property type="evidence" value="ECO:0007669"/>
    <property type="project" value="UniProtKB-SubCell"/>
</dbReference>
<dbReference type="PANTHER" id="PTHR42718">
    <property type="entry name" value="MAJOR FACILITATOR SUPERFAMILY MULTIDRUG TRANSPORTER MFSC"/>
    <property type="match status" value="1"/>
</dbReference>
<evidence type="ECO:0000256" key="4">
    <source>
        <dbReference type="ARBA" id="ARBA00022475"/>
    </source>
</evidence>
<feature type="domain" description="Major facilitator superfamily (MFS) profile" evidence="9">
    <location>
        <begin position="10"/>
        <end position="452"/>
    </location>
</feature>
<keyword evidence="7 8" id="KW-0472">Membrane</keyword>